<gene>
    <name evidence="1" type="ORF">BSAL_73140</name>
</gene>
<reference evidence="2" key="1">
    <citation type="submission" date="2015-09" db="EMBL/GenBank/DDBJ databases">
        <authorList>
            <consortium name="Pathogen Informatics"/>
        </authorList>
    </citation>
    <scope>NUCLEOTIDE SEQUENCE [LARGE SCALE GENOMIC DNA]</scope>
    <source>
        <strain evidence="2">Lake Konstanz</strain>
    </source>
</reference>
<feature type="non-terminal residue" evidence="1">
    <location>
        <position position="374"/>
    </location>
</feature>
<proteinExistence type="predicted"/>
<evidence type="ECO:0000313" key="1">
    <source>
        <dbReference type="EMBL" id="CUG06579.1"/>
    </source>
</evidence>
<dbReference type="Proteomes" id="UP000051952">
    <property type="component" value="Unassembled WGS sequence"/>
</dbReference>
<evidence type="ECO:0000313" key="2">
    <source>
        <dbReference type="Proteomes" id="UP000051952"/>
    </source>
</evidence>
<protein>
    <submittedName>
        <fullName evidence="1">Uncharacterized protein</fullName>
    </submittedName>
</protein>
<keyword evidence="2" id="KW-1185">Reference proteome</keyword>
<dbReference type="VEuPathDB" id="TriTrypDB:BSAL_73140"/>
<accession>A0A0S4IWY9</accession>
<organism evidence="1 2">
    <name type="scientific">Bodo saltans</name>
    <name type="common">Flagellated protozoan</name>
    <dbReference type="NCBI Taxonomy" id="75058"/>
    <lineage>
        <taxon>Eukaryota</taxon>
        <taxon>Discoba</taxon>
        <taxon>Euglenozoa</taxon>
        <taxon>Kinetoplastea</taxon>
        <taxon>Metakinetoplastina</taxon>
        <taxon>Eubodonida</taxon>
        <taxon>Bodonidae</taxon>
        <taxon>Bodo</taxon>
    </lineage>
</organism>
<dbReference type="AlphaFoldDB" id="A0A0S4IWY9"/>
<dbReference type="EMBL" id="CYKH01000606">
    <property type="protein sequence ID" value="CUG06579.1"/>
    <property type="molecule type" value="Genomic_DNA"/>
</dbReference>
<sequence length="374" mass="39971">MYPLQETLSSNIAHLTTPTHGEPSLGGSSVVTLSNGTMLYLSMCDVTHDPSPLGAFVSVFSGVNFTDVTPVWSSSLSLINATCSRAWLPFNANSSDIFIEREVIMVVGGTVLNTSAEAAHLVVSIWDPMTLEWYFDIDLAGHHRVPLQGTWALHPMVTTASNMMVLIGGGIQLPGDGNWSNAVLCRLLFGTGITLYQRNLSSPLLTIEAVVYLLPELPEPLMFVAPSIYVNTYTMTLYQDSVFVGVVVQGHPGMVGRLELSELSLPLLNVSGNEWMTVTLDGDVFQLIGATSMFVPLPHEGTVLALYAVGGIPVEGARPASISYMVVDESFVPAWVQVPYQPASGVLTFAVDTESSTINVSATFELIAAGASGL</sequence>
<name>A0A0S4IWY9_BODSA</name>